<evidence type="ECO:0000313" key="1">
    <source>
        <dbReference type="EMBL" id="AYN58056.1"/>
    </source>
</evidence>
<evidence type="ECO:0000313" key="2">
    <source>
        <dbReference type="Proteomes" id="UP000278789"/>
    </source>
</evidence>
<dbReference type="RefSeq" id="YP_009841774.1">
    <property type="nucleotide sequence ID" value="NC_048734.1"/>
</dbReference>
<organism evidence="1 2">
    <name type="scientific">Mycobacterium phage Fowlmouth</name>
    <dbReference type="NCBI Taxonomy" id="2419978"/>
    <lineage>
        <taxon>Viruses</taxon>
        <taxon>Duplodnaviria</taxon>
        <taxon>Heunggongvirae</taxon>
        <taxon>Uroviricota</taxon>
        <taxon>Caudoviricetes</taxon>
        <taxon>Fowlmouthvirus</taxon>
        <taxon>Fowlmouthvirus fowlmouth</taxon>
    </lineage>
</organism>
<dbReference type="Proteomes" id="UP000278789">
    <property type="component" value="Segment"/>
</dbReference>
<reference evidence="1" key="1">
    <citation type="submission" date="2018-09" db="EMBL/GenBank/DDBJ databases">
        <authorList>
            <person name="Bryant B."/>
            <person name="Burch A."/>
            <person name="Dorissaint R."/>
            <person name="Douthitt C."/>
            <person name="Garofalo J."/>
            <person name="Kuiack J."/>
            <person name="Marcillon S."/>
            <person name="Moreno J."/>
            <person name="Norus J."/>
            <person name="Parks M."/>
            <person name="Peroza J."/>
            <person name="Wilse K."/>
            <person name="Wiersma-Koch H."/>
            <person name="D'Elia T."/>
            <person name="Garlena R.A."/>
            <person name="Russell D.A."/>
            <person name="Pope W.H."/>
            <person name="Jacobs-Sera D."/>
            <person name="Hatfull G.F."/>
        </authorList>
    </citation>
    <scope>NUCLEOTIDE SEQUENCE [LARGE SCALE GENOMIC DNA]</scope>
</reference>
<dbReference type="GeneID" id="55611967"/>
<proteinExistence type="predicted"/>
<keyword evidence="2" id="KW-1185">Reference proteome</keyword>
<gene>
    <name evidence="1" type="primary">107</name>
    <name evidence="1" type="ORF">SEA_FOWLMOUTH_107</name>
</gene>
<protein>
    <submittedName>
        <fullName evidence="1">Uncharacterized protein</fullName>
    </submittedName>
</protein>
<name>A0A3G2KGE7_9CAUD</name>
<sequence length="54" mass="6467">MSFSRKCDKCKDHFDPKDVVQLDLSTIDVRNYYTIHLCKEKCLKAFLEWQGVDR</sequence>
<accession>A0A3G2KGE7</accession>
<dbReference type="EMBL" id="MH834613">
    <property type="protein sequence ID" value="AYN58056.1"/>
    <property type="molecule type" value="Genomic_DNA"/>
</dbReference>
<dbReference type="KEGG" id="vg:55611967"/>